<sequence>MCAWLMVNNVLACMQQKEYFCQSLLVSSNGGLLFMGIIPSWQQS</sequence>
<name>A0A2P2MN42_RHIMU</name>
<dbReference type="EMBL" id="GGEC01051172">
    <property type="protein sequence ID" value="MBX31656.1"/>
    <property type="molecule type" value="Transcribed_RNA"/>
</dbReference>
<accession>A0A2P2MN42</accession>
<protein>
    <submittedName>
        <fullName evidence="1">Uncharacterized protein</fullName>
    </submittedName>
</protein>
<reference evidence="1" key="1">
    <citation type="submission" date="2018-02" db="EMBL/GenBank/DDBJ databases">
        <title>Rhizophora mucronata_Transcriptome.</title>
        <authorList>
            <person name="Meera S.P."/>
            <person name="Sreeshan A."/>
            <person name="Augustine A."/>
        </authorList>
    </citation>
    <scope>NUCLEOTIDE SEQUENCE</scope>
    <source>
        <tissue evidence="1">Leaf</tissue>
    </source>
</reference>
<dbReference type="AlphaFoldDB" id="A0A2P2MN42"/>
<proteinExistence type="predicted"/>
<organism evidence="1">
    <name type="scientific">Rhizophora mucronata</name>
    <name type="common">Asiatic mangrove</name>
    <dbReference type="NCBI Taxonomy" id="61149"/>
    <lineage>
        <taxon>Eukaryota</taxon>
        <taxon>Viridiplantae</taxon>
        <taxon>Streptophyta</taxon>
        <taxon>Embryophyta</taxon>
        <taxon>Tracheophyta</taxon>
        <taxon>Spermatophyta</taxon>
        <taxon>Magnoliopsida</taxon>
        <taxon>eudicotyledons</taxon>
        <taxon>Gunneridae</taxon>
        <taxon>Pentapetalae</taxon>
        <taxon>rosids</taxon>
        <taxon>fabids</taxon>
        <taxon>Malpighiales</taxon>
        <taxon>Rhizophoraceae</taxon>
        <taxon>Rhizophora</taxon>
    </lineage>
</organism>
<evidence type="ECO:0000313" key="1">
    <source>
        <dbReference type="EMBL" id="MBX31656.1"/>
    </source>
</evidence>